<dbReference type="InterPro" id="IPR050678">
    <property type="entry name" value="DNA_Partitioning_ATPase"/>
</dbReference>
<dbReference type="OrthoDB" id="69313at2"/>
<protein>
    <submittedName>
        <fullName evidence="1">Uncharacterized protein</fullName>
    </submittedName>
</protein>
<organism evidence="1 2">
    <name type="scientific">Candidatus Hamiltonella defensa</name>
    <name type="common">Bemisia tabaci</name>
    <dbReference type="NCBI Taxonomy" id="672795"/>
    <lineage>
        <taxon>Bacteria</taxon>
        <taxon>Pseudomonadati</taxon>
        <taxon>Pseudomonadota</taxon>
        <taxon>Gammaproteobacteria</taxon>
        <taxon>Enterobacterales</taxon>
        <taxon>Enterobacteriaceae</taxon>
        <taxon>aphid secondary symbionts</taxon>
        <taxon>Candidatus Williamhamiltonella</taxon>
    </lineage>
</organism>
<dbReference type="CDD" id="cd02042">
    <property type="entry name" value="ParAB_family"/>
    <property type="match status" value="1"/>
</dbReference>
<sequence length="211" mass="23102">MAWIIAFISQKGGVSKSTLSRALAREATEGGLRTKIADLDIEQDTSVQWHRRRLKADIQPRVSVEAFSTAAHALSVSEDYDLLILDGPARASKGTLEISQVANLVVQPTGASLDDLVPAIKVFHGLVKEGIRKNKLVFALGRIGTDSEETDARAYITEAGYEVLEGCLFERPAYRQAQNKGYSVTETRYKGLNERADQLIQSLINKVGENG</sequence>
<dbReference type="Proteomes" id="UP000216438">
    <property type="component" value="Chromosome"/>
</dbReference>
<dbReference type="InterPro" id="IPR027417">
    <property type="entry name" value="P-loop_NTPase"/>
</dbReference>
<dbReference type="PIRSF" id="PIRSF009320">
    <property type="entry name" value="Nuc_binding_HP_1000"/>
    <property type="match status" value="1"/>
</dbReference>
<gene>
    <name evidence="1" type="ORF">BA171_08155</name>
</gene>
<proteinExistence type="predicted"/>
<dbReference type="PANTHER" id="PTHR13696:SF96">
    <property type="entry name" value="COBQ_COBB_MIND_PARA NUCLEOTIDE BINDING DOMAIN-CONTAINING PROTEIN"/>
    <property type="match status" value="1"/>
</dbReference>
<dbReference type="SUPFAM" id="SSF52540">
    <property type="entry name" value="P-loop containing nucleoside triphosphate hydrolases"/>
    <property type="match status" value="1"/>
</dbReference>
<dbReference type="Pfam" id="PF01656">
    <property type="entry name" value="CbiA"/>
    <property type="match status" value="1"/>
</dbReference>
<dbReference type="RefSeq" id="WP_046493697.1">
    <property type="nucleotide sequence ID" value="NZ_CP016303.1"/>
</dbReference>
<reference evidence="2" key="1">
    <citation type="submission" date="2016-06" db="EMBL/GenBank/DDBJ databases">
        <authorList>
            <person name="Chen W."/>
            <person name="Hasegawa D.K."/>
        </authorList>
    </citation>
    <scope>NUCLEOTIDE SEQUENCE [LARGE SCALE GENOMIC DNA]</scope>
    <source>
        <strain evidence="2">MEAM1</strain>
    </source>
</reference>
<accession>A0A249E027</accession>
<dbReference type="PANTHER" id="PTHR13696">
    <property type="entry name" value="P-LOOP CONTAINING NUCLEOSIDE TRIPHOSPHATE HYDROLASE"/>
    <property type="match status" value="1"/>
</dbReference>
<dbReference type="Gene3D" id="3.40.50.300">
    <property type="entry name" value="P-loop containing nucleotide triphosphate hydrolases"/>
    <property type="match status" value="1"/>
</dbReference>
<dbReference type="EMBL" id="CP016303">
    <property type="protein sequence ID" value="ASX26949.1"/>
    <property type="molecule type" value="Genomic_DNA"/>
</dbReference>
<name>A0A249E027_9ENTR</name>
<evidence type="ECO:0000313" key="1">
    <source>
        <dbReference type="EMBL" id="ASX26949.1"/>
    </source>
</evidence>
<reference evidence="1 2" key="2">
    <citation type="submission" date="2017-09" db="EMBL/GenBank/DDBJ databases">
        <title>The genome of whitefly Bemisia tabaci, a global crop pest, provides novel insights into virus transmission, host adaptation and insecticide resistance.</title>
        <authorList>
            <person name="Kaur N."/>
            <person name="Kliot A."/>
            <person name="Pinheiro P.V."/>
            <person name="Luan J."/>
            <person name="Zheng Y."/>
            <person name="Liu W."/>
            <person name="Sun H."/>
            <person name="Yang X."/>
            <person name="Xu Y."/>
            <person name="Luo Y."/>
            <person name="Kruse A."/>
            <person name="Fisher T.W."/>
            <person name="Nelson D.R."/>
            <person name="Elimelech M."/>
            <person name="MacCoss M."/>
            <person name="Johnson R."/>
            <person name="Cohen E."/>
            <person name="Hunter W.B."/>
            <person name="Brown J.K."/>
            <person name="Jander G."/>
            <person name="Cilia M."/>
            <person name="Douglas A.E."/>
            <person name="Ghanim M."/>
            <person name="Simmons A.M."/>
            <person name="Wintermantel W.M."/>
            <person name="Ling K.-S."/>
            <person name="Fei Z."/>
        </authorList>
    </citation>
    <scope>NUCLEOTIDE SEQUENCE [LARGE SCALE GENOMIC DNA]</scope>
    <source>
        <strain evidence="1 2">MEAM1</strain>
    </source>
</reference>
<evidence type="ECO:0000313" key="2">
    <source>
        <dbReference type="Proteomes" id="UP000216438"/>
    </source>
</evidence>
<dbReference type="InterPro" id="IPR002586">
    <property type="entry name" value="CobQ/CobB/MinD/ParA_Nub-bd_dom"/>
</dbReference>
<dbReference type="AlphaFoldDB" id="A0A249E027"/>